<dbReference type="Proteomes" id="UP001149411">
    <property type="component" value="Unassembled WGS sequence"/>
</dbReference>
<reference evidence="2" key="1">
    <citation type="submission" date="2022-09" db="EMBL/GenBank/DDBJ databases">
        <title>Haloadaptaus new haloarchaeum isolated from saline soil.</title>
        <authorList>
            <person name="Duran-Viseras A."/>
            <person name="Sanchez-Porro C."/>
            <person name="Ventosa A."/>
        </authorList>
    </citation>
    <scope>NUCLEOTIDE SEQUENCE</scope>
    <source>
        <strain evidence="2">F3-133</strain>
    </source>
</reference>
<feature type="transmembrane region" description="Helical" evidence="1">
    <location>
        <begin position="137"/>
        <end position="162"/>
    </location>
</feature>
<protein>
    <submittedName>
        <fullName evidence="2">Uncharacterized protein</fullName>
    </submittedName>
</protein>
<gene>
    <name evidence="2" type="ORF">EGH25_07085</name>
</gene>
<sequence>MTGKDRTEKEMSDSFETLSADSLRVIGLGFFVAGVLVSATALILNPSGTDSLGFSEISPFSTFGVLVWAGSLLSVSWIYMVAGKTTYRLKFRPENVDLSDAYNRLVDLHGGLFISVYFVVASFLLLALGMIDSMGVAVNLIGAVGVILAMILVVTLVVGWAYRRYRRDMMLGESG</sequence>
<dbReference type="AlphaFoldDB" id="A0A9Q4C4X2"/>
<comment type="caution">
    <text evidence="2">The sequence shown here is derived from an EMBL/GenBank/DDBJ whole genome shotgun (WGS) entry which is preliminary data.</text>
</comment>
<feature type="transmembrane region" description="Helical" evidence="1">
    <location>
        <begin position="21"/>
        <end position="43"/>
    </location>
</feature>
<dbReference type="EMBL" id="RKLV01000006">
    <property type="protein sequence ID" value="MCX2819115.1"/>
    <property type="molecule type" value="Genomic_DNA"/>
</dbReference>
<proteinExistence type="predicted"/>
<evidence type="ECO:0000313" key="2">
    <source>
        <dbReference type="EMBL" id="MCX2819115.1"/>
    </source>
</evidence>
<keyword evidence="1" id="KW-0812">Transmembrane</keyword>
<feature type="transmembrane region" description="Helical" evidence="1">
    <location>
        <begin position="112"/>
        <end position="131"/>
    </location>
</feature>
<keyword evidence="3" id="KW-1185">Reference proteome</keyword>
<accession>A0A9Q4C4X2</accession>
<feature type="transmembrane region" description="Helical" evidence="1">
    <location>
        <begin position="63"/>
        <end position="82"/>
    </location>
</feature>
<dbReference type="RefSeq" id="WP_266087114.1">
    <property type="nucleotide sequence ID" value="NZ_RKLV01000006.1"/>
</dbReference>
<keyword evidence="1" id="KW-0472">Membrane</keyword>
<evidence type="ECO:0000256" key="1">
    <source>
        <dbReference type="SAM" id="Phobius"/>
    </source>
</evidence>
<evidence type="ECO:0000313" key="3">
    <source>
        <dbReference type="Proteomes" id="UP001149411"/>
    </source>
</evidence>
<name>A0A9Q4C4X2_9EURY</name>
<organism evidence="2 3">
    <name type="scientific">Halorutilus salinus</name>
    <dbReference type="NCBI Taxonomy" id="2487751"/>
    <lineage>
        <taxon>Archaea</taxon>
        <taxon>Methanobacteriati</taxon>
        <taxon>Methanobacteriota</taxon>
        <taxon>Stenosarchaea group</taxon>
        <taxon>Halobacteria</taxon>
        <taxon>Halorutilales</taxon>
        <taxon>Halorutilaceae</taxon>
        <taxon>Halorutilus</taxon>
    </lineage>
</organism>
<keyword evidence="1" id="KW-1133">Transmembrane helix</keyword>